<reference evidence="1 2" key="1">
    <citation type="journal article" date="2016" name="Nat. Microbiol.">
        <title>Genomic inference of the metabolism of cosmopolitan subsurface Archaea, Hadesarchaea.</title>
        <authorList>
            <person name="Baker B.J."/>
            <person name="Saw J.H."/>
            <person name="Lind A.E."/>
            <person name="Lazar C.S."/>
            <person name="Hinrichs K.-U."/>
            <person name="Teske A.P."/>
            <person name="Ettema T.J."/>
        </authorList>
    </citation>
    <scope>NUCLEOTIDE SEQUENCE [LARGE SCALE GENOMIC DNA]</scope>
</reference>
<dbReference type="AlphaFoldDB" id="A0A147JWG7"/>
<dbReference type="EMBL" id="LQMQ01000035">
    <property type="protein sequence ID" value="KUO40781.1"/>
    <property type="molecule type" value="Genomic_DNA"/>
</dbReference>
<name>A0A147JWG7_HADYE</name>
<evidence type="ECO:0000313" key="1">
    <source>
        <dbReference type="EMBL" id="KUO40781.1"/>
    </source>
</evidence>
<comment type="caution">
    <text evidence="1">The sequence shown here is derived from an EMBL/GenBank/DDBJ whole genome shotgun (WGS) entry which is preliminary data.</text>
</comment>
<organism evidence="1 2">
    <name type="scientific">Hadarchaeum yellowstonense</name>
    <dbReference type="NCBI Taxonomy" id="1776334"/>
    <lineage>
        <taxon>Archaea</taxon>
        <taxon>Methanobacteriati</taxon>
        <taxon>Candidatus Hadarchaeota</taxon>
        <taxon>Candidatus Hadarchaeia</taxon>
        <taxon>Candidatus Hadarchaeales</taxon>
        <taxon>Candidatus Hadarchaeaceae</taxon>
        <taxon>Candidatus Hadarchaeum</taxon>
    </lineage>
</organism>
<accession>A0A147JWG7</accession>
<evidence type="ECO:0000313" key="2">
    <source>
        <dbReference type="Proteomes" id="UP000074294"/>
    </source>
</evidence>
<gene>
    <name evidence="1" type="ORF">APZ16_02695</name>
</gene>
<protein>
    <submittedName>
        <fullName evidence="1">Uncharacterized protein</fullName>
    </submittedName>
</protein>
<sequence length="104" mass="11878">MEEGNPSLSEMPRIYDIFEAPKIKSLRATSKINKNLDIAEVLKRLPRVKSISTSKKNVVRFTVKRGNYLLLFPNGYIEIHAADEGEIREILSAFREELFKAGLI</sequence>
<proteinExistence type="predicted"/>
<dbReference type="Proteomes" id="UP000074294">
    <property type="component" value="Unassembled WGS sequence"/>
</dbReference>
<dbReference type="STRING" id="1776334.APZ16_02695"/>